<dbReference type="OrthoDB" id="5324665at2"/>
<organism evidence="2 3">
    <name type="scientific">Helicobacter valdiviensis</name>
    <dbReference type="NCBI Taxonomy" id="1458358"/>
    <lineage>
        <taxon>Bacteria</taxon>
        <taxon>Pseudomonadati</taxon>
        <taxon>Campylobacterota</taxon>
        <taxon>Epsilonproteobacteria</taxon>
        <taxon>Campylobacterales</taxon>
        <taxon>Helicobacteraceae</taxon>
        <taxon>Helicobacter</taxon>
    </lineage>
</organism>
<dbReference type="Proteomes" id="UP000249746">
    <property type="component" value="Unassembled WGS sequence"/>
</dbReference>
<name>A0A2W6MXX7_9HELI</name>
<dbReference type="RefSeq" id="WP_111229827.1">
    <property type="nucleotide sequence ID" value="NZ_NBIU01000013.1"/>
</dbReference>
<dbReference type="EMBL" id="NBIU01000013">
    <property type="protein sequence ID" value="PZT48108.1"/>
    <property type="molecule type" value="Genomic_DNA"/>
</dbReference>
<dbReference type="AlphaFoldDB" id="A0A2W6MXX7"/>
<feature type="domain" description="Flagellar protein FlgJ N-terminal" evidence="1">
    <location>
        <begin position="47"/>
        <end position="93"/>
    </location>
</feature>
<comment type="caution">
    <text evidence="2">The sequence shown here is derived from an EMBL/GenBank/DDBJ whole genome shotgun (WGS) entry which is preliminary data.</text>
</comment>
<sequence>MQLDFKGISGYSKELLDAAKEAPKITKTDDDTRLREQTDAFEALIIKNMLNTALKMDDSLYPKAPGHDIYESMYRDTLSESLSGSFGFSDLLFDYLKDLQGKQGTKEVKGSK</sequence>
<gene>
    <name evidence="2" type="ORF">B6S12_05595</name>
</gene>
<accession>A0A2W6MXX7</accession>
<evidence type="ECO:0000313" key="3">
    <source>
        <dbReference type="Proteomes" id="UP000249746"/>
    </source>
</evidence>
<evidence type="ECO:0000259" key="1">
    <source>
        <dbReference type="Pfam" id="PF10135"/>
    </source>
</evidence>
<proteinExistence type="predicted"/>
<dbReference type="Pfam" id="PF10135">
    <property type="entry name" value="Rod-binding"/>
    <property type="match status" value="1"/>
</dbReference>
<protein>
    <submittedName>
        <fullName evidence="2">Rod binding protein</fullName>
    </submittedName>
</protein>
<dbReference type="InterPro" id="IPR019301">
    <property type="entry name" value="Flagellar_prot_FlgJ_N"/>
</dbReference>
<evidence type="ECO:0000313" key="2">
    <source>
        <dbReference type="EMBL" id="PZT48108.1"/>
    </source>
</evidence>
<keyword evidence="3" id="KW-1185">Reference proteome</keyword>
<reference evidence="2 3" key="1">
    <citation type="submission" date="2017-03" db="EMBL/GenBank/DDBJ databases">
        <title>Genomic and clinical evidence uncovers the enterohepatic species Helicobacter valdiviensis as a potential human intestinal pathogen.</title>
        <authorList>
            <person name="Fresia P."/>
            <person name="Jara R."/>
            <person name="Sierra R."/>
            <person name="Ferres I."/>
            <person name="Greif G."/>
            <person name="Iraola G."/>
            <person name="Collado L."/>
        </authorList>
    </citation>
    <scope>NUCLEOTIDE SEQUENCE [LARGE SCALE GENOMIC DNA]</scope>
    <source>
        <strain evidence="2 3">WBE14</strain>
    </source>
</reference>